<protein>
    <submittedName>
        <fullName evidence="2">Glyoxalase</fullName>
    </submittedName>
</protein>
<reference evidence="3" key="1">
    <citation type="submission" date="2016-09" db="EMBL/GenBank/DDBJ databases">
        <title>Acidihalobacter prosperus F5.</title>
        <authorList>
            <person name="Khaleque H.N."/>
            <person name="Ramsay J.P."/>
            <person name="Kaksonen A.H."/>
            <person name="Boxall N.J."/>
            <person name="Watkin E.L.J."/>
        </authorList>
    </citation>
    <scope>NUCLEOTIDE SEQUENCE [LARGE SCALE GENOMIC DNA]</scope>
    <source>
        <strain evidence="3">F5</strain>
    </source>
</reference>
<feature type="domain" description="VOC" evidence="1">
    <location>
        <begin position="6"/>
        <end position="123"/>
    </location>
</feature>
<dbReference type="PANTHER" id="PTHR34109:SF1">
    <property type="entry name" value="VOC DOMAIN-CONTAINING PROTEIN"/>
    <property type="match status" value="1"/>
</dbReference>
<evidence type="ECO:0000259" key="1">
    <source>
        <dbReference type="PROSITE" id="PS51819"/>
    </source>
</evidence>
<dbReference type="Gene3D" id="3.30.720.110">
    <property type="match status" value="1"/>
</dbReference>
<dbReference type="RefSeq" id="WP_070077677.1">
    <property type="nucleotide sequence ID" value="NZ_CP017415.1"/>
</dbReference>
<accession>A0A1D8ILD0</accession>
<dbReference type="InterPro" id="IPR004360">
    <property type="entry name" value="Glyas_Fos-R_dOase_dom"/>
</dbReference>
<dbReference type="InterPro" id="IPR037523">
    <property type="entry name" value="VOC_core"/>
</dbReference>
<dbReference type="PANTHER" id="PTHR34109">
    <property type="entry name" value="BNAUNNG04460D PROTEIN-RELATED"/>
    <property type="match status" value="1"/>
</dbReference>
<dbReference type="KEGG" id="aprs:BI364_04110"/>
<dbReference type="AlphaFoldDB" id="A0A1D8ILD0"/>
<dbReference type="PROSITE" id="PS51819">
    <property type="entry name" value="VOC"/>
    <property type="match status" value="1"/>
</dbReference>
<dbReference type="EMBL" id="CP017415">
    <property type="protein sequence ID" value="AOU97289.1"/>
    <property type="molecule type" value="Genomic_DNA"/>
</dbReference>
<gene>
    <name evidence="2" type="ORF">BI364_04110</name>
</gene>
<dbReference type="InterPro" id="IPR029068">
    <property type="entry name" value="Glyas_Bleomycin-R_OHBP_Dase"/>
</dbReference>
<dbReference type="Proteomes" id="UP000095401">
    <property type="component" value="Chromosome"/>
</dbReference>
<dbReference type="SUPFAM" id="SSF54593">
    <property type="entry name" value="Glyoxalase/Bleomycin resistance protein/Dihydroxybiphenyl dioxygenase"/>
    <property type="match status" value="1"/>
</dbReference>
<organism evidence="2 3">
    <name type="scientific">Acidihalobacter yilgarnensis</name>
    <dbReference type="NCBI Taxonomy" id="2819280"/>
    <lineage>
        <taxon>Bacteria</taxon>
        <taxon>Pseudomonadati</taxon>
        <taxon>Pseudomonadota</taxon>
        <taxon>Gammaproteobacteria</taxon>
        <taxon>Chromatiales</taxon>
        <taxon>Ectothiorhodospiraceae</taxon>
        <taxon>Acidihalobacter</taxon>
    </lineage>
</organism>
<proteinExistence type="predicted"/>
<dbReference type="CDD" id="cd07246">
    <property type="entry name" value="VOC_like"/>
    <property type="match status" value="1"/>
</dbReference>
<evidence type="ECO:0000313" key="3">
    <source>
        <dbReference type="Proteomes" id="UP000095401"/>
    </source>
</evidence>
<sequence>MYIPPSFNTVTPYFFVKDADQFITFLVEAFGGTEVLRSLRPDGRIANAQVRIGTSMIMASEASGRYAPMPTACYIYVDDADNAMVQALAAGGALEMEVSDMPYGDRQGGIKDPFGNIWWISQRVVKAPYAT</sequence>
<dbReference type="Pfam" id="PF00903">
    <property type="entry name" value="Glyoxalase"/>
    <property type="match status" value="1"/>
</dbReference>
<evidence type="ECO:0000313" key="2">
    <source>
        <dbReference type="EMBL" id="AOU97289.1"/>
    </source>
</evidence>
<dbReference type="Gene3D" id="3.30.720.120">
    <property type="match status" value="1"/>
</dbReference>
<name>A0A1D8ILD0_9GAMM</name>
<keyword evidence="3" id="KW-1185">Reference proteome</keyword>